<evidence type="ECO:0000256" key="6">
    <source>
        <dbReference type="ARBA" id="ARBA00025804"/>
    </source>
</evidence>
<evidence type="ECO:0000313" key="8">
    <source>
        <dbReference type="Ensembl" id="ENSCMIP00000043680.1"/>
    </source>
</evidence>
<dbReference type="PANTHER" id="PTHR11800:SF13">
    <property type="entry name" value="DNA-DIRECTED RNA POLYMERASES I AND III SUBUNIT RPAC1"/>
    <property type="match status" value="1"/>
</dbReference>
<evidence type="ECO:0000313" key="9">
    <source>
        <dbReference type="Proteomes" id="UP000314986"/>
    </source>
</evidence>
<dbReference type="Pfam" id="PF01193">
    <property type="entry name" value="RNA_pol_L"/>
    <property type="match status" value="1"/>
</dbReference>
<dbReference type="InterPro" id="IPR011262">
    <property type="entry name" value="DNA-dir_RNA_pol_insert"/>
</dbReference>
<dbReference type="CDD" id="cd07032">
    <property type="entry name" value="RNAP_I_II_AC40"/>
    <property type="match status" value="1"/>
</dbReference>
<dbReference type="NCBIfam" id="NF001988">
    <property type="entry name" value="PRK00783.1"/>
    <property type="match status" value="1"/>
</dbReference>
<dbReference type="FunFam" id="2.170.120.12:FF:000003">
    <property type="entry name" value="Dna-directed rna polymerases i and iii subunit"/>
    <property type="match status" value="1"/>
</dbReference>
<reference evidence="8" key="5">
    <citation type="submission" date="2025-09" db="UniProtKB">
        <authorList>
            <consortium name="Ensembl"/>
        </authorList>
    </citation>
    <scope>IDENTIFICATION</scope>
</reference>
<dbReference type="GO" id="GO:0005666">
    <property type="term" value="C:RNA polymerase III complex"/>
    <property type="evidence" value="ECO:0007669"/>
    <property type="project" value="TreeGrafter"/>
</dbReference>
<keyword evidence="5" id="KW-0539">Nucleus</keyword>
<proteinExistence type="inferred from homology"/>
<reference evidence="9" key="3">
    <citation type="journal article" date="2014" name="Nature">
        <title>Elephant shark genome provides unique insights into gnathostome evolution.</title>
        <authorList>
            <consortium name="International Elephant Shark Genome Sequencing Consortium"/>
            <person name="Venkatesh B."/>
            <person name="Lee A.P."/>
            <person name="Ravi V."/>
            <person name="Maurya A.K."/>
            <person name="Lian M.M."/>
            <person name="Swann J.B."/>
            <person name="Ohta Y."/>
            <person name="Flajnik M.F."/>
            <person name="Sutoh Y."/>
            <person name="Kasahara M."/>
            <person name="Hoon S."/>
            <person name="Gangu V."/>
            <person name="Roy S.W."/>
            <person name="Irimia M."/>
            <person name="Korzh V."/>
            <person name="Kondrychyn I."/>
            <person name="Lim Z.W."/>
            <person name="Tay B.H."/>
            <person name="Tohari S."/>
            <person name="Kong K.W."/>
            <person name="Ho S."/>
            <person name="Lorente-Galdos B."/>
            <person name="Quilez J."/>
            <person name="Marques-Bonet T."/>
            <person name="Raney B.J."/>
            <person name="Ingham P.W."/>
            <person name="Tay A."/>
            <person name="Hillier L.W."/>
            <person name="Minx P."/>
            <person name="Boehm T."/>
            <person name="Wilson R.K."/>
            <person name="Brenner S."/>
            <person name="Warren W.C."/>
        </authorList>
    </citation>
    <scope>NUCLEOTIDE SEQUENCE [LARGE SCALE GENOMIC DNA]</scope>
</reference>
<dbReference type="InterPro" id="IPR001514">
    <property type="entry name" value="DNA-dir_RNA_pol_30-40kDasu_CS"/>
</dbReference>
<dbReference type="HAMAP" id="MF_00320">
    <property type="entry name" value="RNApol_arch_Rpo3"/>
    <property type="match status" value="1"/>
</dbReference>
<dbReference type="PROSITE" id="PS00446">
    <property type="entry name" value="RNA_POL_D_30KD"/>
    <property type="match status" value="1"/>
</dbReference>
<dbReference type="GO" id="GO:0003899">
    <property type="term" value="F:DNA-directed RNA polymerase activity"/>
    <property type="evidence" value="ECO:0007669"/>
    <property type="project" value="InterPro"/>
</dbReference>
<dbReference type="SUPFAM" id="SSF55257">
    <property type="entry name" value="RBP11-like subunits of RNA polymerase"/>
    <property type="match status" value="1"/>
</dbReference>
<protein>
    <recommendedName>
        <fullName evidence="2">DNA-directed RNA polymerases I and III subunit RPAC1</fullName>
    </recommendedName>
</protein>
<organism evidence="8 9">
    <name type="scientific">Callorhinchus milii</name>
    <name type="common">Ghost shark</name>
    <dbReference type="NCBI Taxonomy" id="7868"/>
    <lineage>
        <taxon>Eukaryota</taxon>
        <taxon>Metazoa</taxon>
        <taxon>Chordata</taxon>
        <taxon>Craniata</taxon>
        <taxon>Vertebrata</taxon>
        <taxon>Chondrichthyes</taxon>
        <taxon>Holocephali</taxon>
        <taxon>Chimaeriformes</taxon>
        <taxon>Callorhinchidae</taxon>
        <taxon>Callorhinchus</taxon>
    </lineage>
</organism>
<dbReference type="InterPro" id="IPR050518">
    <property type="entry name" value="Rpo3/RPB3_RNA_Pol_subunit"/>
</dbReference>
<dbReference type="GO" id="GO:0006351">
    <property type="term" value="P:DNA-templated transcription"/>
    <property type="evidence" value="ECO:0007669"/>
    <property type="project" value="InterPro"/>
</dbReference>
<dbReference type="GeneTree" id="ENSGT00950000183100"/>
<keyword evidence="4" id="KW-0804">Transcription</keyword>
<dbReference type="Proteomes" id="UP000314986">
    <property type="component" value="Unassembled WGS sequence"/>
</dbReference>
<evidence type="ECO:0000259" key="7">
    <source>
        <dbReference type="SMART" id="SM00662"/>
    </source>
</evidence>
<comment type="subcellular location">
    <subcellularLocation>
        <location evidence="1">Nucleus</location>
    </subcellularLocation>
</comment>
<evidence type="ECO:0000256" key="5">
    <source>
        <dbReference type="ARBA" id="ARBA00023242"/>
    </source>
</evidence>
<name>A0A4W3KDD9_CALMI</name>
<dbReference type="GO" id="GO:0003677">
    <property type="term" value="F:DNA binding"/>
    <property type="evidence" value="ECO:0007669"/>
    <property type="project" value="InterPro"/>
</dbReference>
<dbReference type="InterPro" id="IPR036643">
    <property type="entry name" value="RNApol_insert_sf"/>
</dbReference>
<dbReference type="GO" id="GO:0046983">
    <property type="term" value="F:protein dimerization activity"/>
    <property type="evidence" value="ECO:0007669"/>
    <property type="project" value="InterPro"/>
</dbReference>
<dbReference type="FunFam" id="3.30.1360.10:FF:000013">
    <property type="entry name" value="RNA polymerase I and III subunit C"/>
    <property type="match status" value="1"/>
</dbReference>
<dbReference type="OrthoDB" id="270173at2759"/>
<dbReference type="SUPFAM" id="SSF56553">
    <property type="entry name" value="Insert subdomain of RNA polymerase alpha subunit"/>
    <property type="match status" value="1"/>
</dbReference>
<reference evidence="9" key="1">
    <citation type="journal article" date="2006" name="Science">
        <title>Ancient noncoding elements conserved in the human genome.</title>
        <authorList>
            <person name="Venkatesh B."/>
            <person name="Kirkness E.F."/>
            <person name="Loh Y.H."/>
            <person name="Halpern A.L."/>
            <person name="Lee A.P."/>
            <person name="Johnson J."/>
            <person name="Dandona N."/>
            <person name="Viswanathan L.D."/>
            <person name="Tay A."/>
            <person name="Venter J.C."/>
            <person name="Strausberg R.L."/>
            <person name="Brenner S."/>
        </authorList>
    </citation>
    <scope>NUCLEOTIDE SEQUENCE [LARGE SCALE GENOMIC DNA]</scope>
</reference>
<dbReference type="Gene3D" id="3.30.1360.10">
    <property type="entry name" value="RNA polymerase, RBP11-like subunit"/>
    <property type="match status" value="1"/>
</dbReference>
<dbReference type="CTD" id="9533"/>
<evidence type="ECO:0000256" key="4">
    <source>
        <dbReference type="ARBA" id="ARBA00023163"/>
    </source>
</evidence>
<keyword evidence="3" id="KW-0240">DNA-directed RNA polymerase</keyword>
<comment type="similarity">
    <text evidence="6">Belongs to the archaeal Rpo3/eukaryotic RPB3 RNA polymerase subunit family.</text>
</comment>
<dbReference type="InterPro" id="IPR036603">
    <property type="entry name" value="RBP11-like"/>
</dbReference>
<dbReference type="InterPro" id="IPR022842">
    <property type="entry name" value="RNAP_Rpo3/Rpb3/RPAC1"/>
</dbReference>
<dbReference type="InterPro" id="IPR033901">
    <property type="entry name" value="RNAPI/III_AC40"/>
</dbReference>
<sequence>MKGSRERVEEIRSRVVLGEFGVRNNFRIDVTQMDGDVLEFDMVGIDASIANSFRRILLAEVPTMAVEKAFIYNNTSIVQDEILAHRLGLIPIKADPRLFEYRSTGDEEGTEIDTLQFQLKVKCTKNPKAQKDSSDPEELYINHKVYSKHMKWVPIGNQADVLGQADIRPVHDDILIALLRPGQEIDVVMHCVKGIGKDHAKFSPVATASYRLLPDITLLQPVVGDLAERLKSCFSPGVIEVNDVNGRKEATVVNSRLDTCSREIFRHDDLKTLVRLARVRDHYIFSVESTGILPPTVLVSEAIKVLMTKCQRFLNELDAVQMV</sequence>
<dbReference type="Pfam" id="PF01000">
    <property type="entry name" value="RNA_pol_A_bac"/>
    <property type="match status" value="1"/>
</dbReference>
<dbReference type="InterPro" id="IPR011263">
    <property type="entry name" value="DNA-dir_RNA_pol_RpoA/D/Rpb3"/>
</dbReference>
<reference evidence="8" key="4">
    <citation type="submission" date="2025-08" db="UniProtKB">
        <authorList>
            <consortium name="Ensembl"/>
        </authorList>
    </citation>
    <scope>IDENTIFICATION</scope>
</reference>
<evidence type="ECO:0000256" key="2">
    <source>
        <dbReference type="ARBA" id="ARBA00022083"/>
    </source>
</evidence>
<dbReference type="AlphaFoldDB" id="A0A4W3KDD9"/>
<accession>A0A4W3KDD9</accession>
<dbReference type="Gene3D" id="2.170.120.12">
    <property type="entry name" value="DNA-directed RNA polymerase, insert domain"/>
    <property type="match status" value="1"/>
</dbReference>
<dbReference type="GeneID" id="103181633"/>
<gene>
    <name evidence="8" type="primary">polr1c</name>
</gene>
<reference evidence="9" key="2">
    <citation type="journal article" date="2007" name="PLoS Biol.">
        <title>Survey sequencing and comparative analysis of the elephant shark (Callorhinchus milii) genome.</title>
        <authorList>
            <person name="Venkatesh B."/>
            <person name="Kirkness E.F."/>
            <person name="Loh Y.H."/>
            <person name="Halpern A.L."/>
            <person name="Lee A.P."/>
            <person name="Johnson J."/>
            <person name="Dandona N."/>
            <person name="Viswanathan L.D."/>
            <person name="Tay A."/>
            <person name="Venter J.C."/>
            <person name="Strausberg R.L."/>
            <person name="Brenner S."/>
        </authorList>
    </citation>
    <scope>NUCLEOTIDE SEQUENCE [LARGE SCALE GENOMIC DNA]</scope>
</reference>
<dbReference type="PANTHER" id="PTHR11800">
    <property type="entry name" value="DNA-DIRECTED RNA POLYMERASE"/>
    <property type="match status" value="1"/>
</dbReference>
<dbReference type="SMART" id="SM00662">
    <property type="entry name" value="RPOLD"/>
    <property type="match status" value="1"/>
</dbReference>
<keyword evidence="9" id="KW-1185">Reference proteome</keyword>
<dbReference type="Ensembl" id="ENSCMIT00000044304.1">
    <property type="protein sequence ID" value="ENSCMIP00000043680.1"/>
    <property type="gene ID" value="ENSCMIG00000018107.1"/>
</dbReference>
<feature type="domain" description="DNA-directed RNA polymerase RpoA/D/Rpb3-type" evidence="7">
    <location>
        <begin position="37"/>
        <end position="316"/>
    </location>
</feature>
<evidence type="ECO:0000256" key="1">
    <source>
        <dbReference type="ARBA" id="ARBA00004123"/>
    </source>
</evidence>
<evidence type="ECO:0000256" key="3">
    <source>
        <dbReference type="ARBA" id="ARBA00022478"/>
    </source>
</evidence>
<dbReference type="RefSeq" id="XP_007896446.1">
    <property type="nucleotide sequence ID" value="XM_007898255.2"/>
</dbReference>
<dbReference type="GO" id="GO:0005736">
    <property type="term" value="C:RNA polymerase I complex"/>
    <property type="evidence" value="ECO:0007669"/>
    <property type="project" value="TreeGrafter"/>
</dbReference>